<comment type="function">
    <text evidence="14 15">Catalyzes the oxidation of protoporphyrinogen IX to protoporphyrin IX.</text>
</comment>
<gene>
    <name evidence="16" type="ORF">SAMN06295910_1125</name>
</gene>
<evidence type="ECO:0000313" key="17">
    <source>
        <dbReference type="Proteomes" id="UP000192934"/>
    </source>
</evidence>
<dbReference type="PANTHER" id="PTHR40255">
    <property type="entry name" value="UPF0093 MEMBRANE PROTEIN SLR1790"/>
    <property type="match status" value="1"/>
</dbReference>
<evidence type="ECO:0000256" key="4">
    <source>
        <dbReference type="ARBA" id="ARBA00017504"/>
    </source>
</evidence>
<evidence type="ECO:0000256" key="10">
    <source>
        <dbReference type="ARBA" id="ARBA00023002"/>
    </source>
</evidence>
<evidence type="ECO:0000256" key="2">
    <source>
        <dbReference type="ARBA" id="ARBA00005073"/>
    </source>
</evidence>
<keyword evidence="7 14" id="KW-0812">Transmembrane</keyword>
<keyword evidence="9 14" id="KW-1133">Transmembrane helix</keyword>
<feature type="transmembrane region" description="Helical" evidence="14">
    <location>
        <begin position="63"/>
        <end position="84"/>
    </location>
</feature>
<evidence type="ECO:0000256" key="13">
    <source>
        <dbReference type="ARBA" id="ARBA00048390"/>
    </source>
</evidence>
<reference evidence="17" key="1">
    <citation type="submission" date="2017-04" db="EMBL/GenBank/DDBJ databases">
        <authorList>
            <person name="Varghese N."/>
            <person name="Submissions S."/>
        </authorList>
    </citation>
    <scope>NUCLEOTIDE SEQUENCE [LARGE SCALE GENOMIC DNA]</scope>
    <source>
        <strain evidence="17">Dd16</strain>
    </source>
</reference>
<comment type="pathway">
    <text evidence="2 14 15">Porphyrin-containing compound metabolism; protoporphyrin-IX biosynthesis; protoporphyrin-IX from protoporphyrinogen-IX: step 1/1.</text>
</comment>
<dbReference type="EMBL" id="LT840185">
    <property type="protein sequence ID" value="SMF63784.1"/>
    <property type="molecule type" value="Genomic_DNA"/>
</dbReference>
<name>A0A1X7G4F1_9SPHN</name>
<evidence type="ECO:0000256" key="3">
    <source>
        <dbReference type="ARBA" id="ARBA00006501"/>
    </source>
</evidence>
<dbReference type="GO" id="GO:0070818">
    <property type="term" value="F:protoporphyrinogen oxidase activity"/>
    <property type="evidence" value="ECO:0007669"/>
    <property type="project" value="UniProtKB-UniRule"/>
</dbReference>
<dbReference type="EC" id="1.3.99.-" evidence="14 15"/>
<keyword evidence="12 14" id="KW-0472">Membrane</keyword>
<comment type="similarity">
    <text evidence="3 14 15">Belongs to the HemJ family.</text>
</comment>
<feature type="transmembrane region" description="Helical" evidence="14">
    <location>
        <begin position="130"/>
        <end position="148"/>
    </location>
</feature>
<evidence type="ECO:0000256" key="1">
    <source>
        <dbReference type="ARBA" id="ARBA00004651"/>
    </source>
</evidence>
<dbReference type="InterPro" id="IPR005265">
    <property type="entry name" value="HemJ-like"/>
</dbReference>
<evidence type="ECO:0000313" key="16">
    <source>
        <dbReference type="EMBL" id="SMF63784.1"/>
    </source>
</evidence>
<dbReference type="PANTHER" id="PTHR40255:SF1">
    <property type="entry name" value="PROTOPORPHYRINOGEN IX OXIDASE"/>
    <property type="match status" value="1"/>
</dbReference>
<protein>
    <recommendedName>
        <fullName evidence="4 14">Protoporphyrinogen IX oxidase</fullName>
        <shortName evidence="14">PPO</shortName>
        <ecNumber evidence="14 15">1.3.99.-</ecNumber>
    </recommendedName>
</protein>
<feature type="transmembrane region" description="Helical" evidence="14">
    <location>
        <begin position="12"/>
        <end position="34"/>
    </location>
</feature>
<evidence type="ECO:0000256" key="14">
    <source>
        <dbReference type="HAMAP-Rule" id="MF_02239"/>
    </source>
</evidence>
<dbReference type="STRING" id="941907.SAMN06295910_1125"/>
<evidence type="ECO:0000256" key="15">
    <source>
        <dbReference type="PIRNR" id="PIRNR004638"/>
    </source>
</evidence>
<keyword evidence="10 14" id="KW-0560">Oxidoreductase</keyword>
<keyword evidence="5 14" id="KW-1003">Cell membrane</keyword>
<dbReference type="PIRSF" id="PIRSF004638">
    <property type="entry name" value="UCP004638"/>
    <property type="match status" value="1"/>
</dbReference>
<feature type="transmembrane region" description="Helical" evidence="14">
    <location>
        <begin position="90"/>
        <end position="109"/>
    </location>
</feature>
<keyword evidence="11 14" id="KW-0408">Iron</keyword>
<feature type="binding site" description="axial binding residue" evidence="14">
    <location>
        <position position="20"/>
    </location>
    <ligand>
        <name>heme</name>
        <dbReference type="ChEBI" id="CHEBI:30413"/>
    </ligand>
    <ligandPart>
        <name>Fe</name>
        <dbReference type="ChEBI" id="CHEBI:18248"/>
    </ligandPart>
</feature>
<dbReference type="GO" id="GO:0005886">
    <property type="term" value="C:plasma membrane"/>
    <property type="evidence" value="ECO:0007669"/>
    <property type="project" value="UniProtKB-SubCell"/>
</dbReference>
<keyword evidence="8 14" id="KW-0479">Metal-binding</keyword>
<feature type="binding site" description="axial binding residue" evidence="14">
    <location>
        <position position="95"/>
    </location>
    <ligand>
        <name>heme</name>
        <dbReference type="ChEBI" id="CHEBI:30413"/>
    </ligand>
    <ligandPart>
        <name>Fe</name>
        <dbReference type="ChEBI" id="CHEBI:18248"/>
    </ligandPart>
</feature>
<evidence type="ECO:0000256" key="8">
    <source>
        <dbReference type="ARBA" id="ARBA00022723"/>
    </source>
</evidence>
<organism evidence="16 17">
    <name type="scientific">Allosphingosinicella indica</name>
    <dbReference type="NCBI Taxonomy" id="941907"/>
    <lineage>
        <taxon>Bacteria</taxon>
        <taxon>Pseudomonadati</taxon>
        <taxon>Pseudomonadota</taxon>
        <taxon>Alphaproteobacteria</taxon>
        <taxon>Sphingomonadales</taxon>
        <taxon>Sphingomonadaceae</taxon>
        <taxon>Allosphingosinicella</taxon>
    </lineage>
</organism>
<evidence type="ECO:0000256" key="9">
    <source>
        <dbReference type="ARBA" id="ARBA00022989"/>
    </source>
</evidence>
<proteinExistence type="inferred from homology"/>
<dbReference type="GO" id="GO:0046872">
    <property type="term" value="F:metal ion binding"/>
    <property type="evidence" value="ECO:0007669"/>
    <property type="project" value="UniProtKB-UniRule"/>
</dbReference>
<dbReference type="UniPathway" id="UPA00251">
    <property type="reaction ID" value="UER00324"/>
</dbReference>
<comment type="subunit">
    <text evidence="14">Homodimer.</text>
</comment>
<dbReference type="AlphaFoldDB" id="A0A1X7G4F1"/>
<dbReference type="Pfam" id="PF03653">
    <property type="entry name" value="UPF0093"/>
    <property type="match status" value="1"/>
</dbReference>
<dbReference type="GO" id="GO:0006782">
    <property type="term" value="P:protoporphyrinogen IX biosynthetic process"/>
    <property type="evidence" value="ECO:0007669"/>
    <property type="project" value="UniProtKB-UniRule"/>
</dbReference>
<evidence type="ECO:0000256" key="5">
    <source>
        <dbReference type="ARBA" id="ARBA00022475"/>
    </source>
</evidence>
<dbReference type="Proteomes" id="UP000192934">
    <property type="component" value="Chromosome I"/>
</dbReference>
<keyword evidence="6 14" id="KW-0349">Heme</keyword>
<dbReference type="HAMAP" id="MF_02239">
    <property type="entry name" value="HemJ"/>
    <property type="match status" value="1"/>
</dbReference>
<keyword evidence="17" id="KW-1185">Reference proteome</keyword>
<accession>A0A1X7G4F1</accession>
<evidence type="ECO:0000256" key="7">
    <source>
        <dbReference type="ARBA" id="ARBA00022692"/>
    </source>
</evidence>
<sequence length="151" mass="17069">MINDLQTALTLTYAWIKAAHLIFVIFWIAGLFMLPRFYVYHQESAPGSDEEARWIERERKLRTIIITPSMILVWLLGLALVYITGAWTMGWFHAKLALVIGLSGYHGYMVGYGKKLASGQRPMSGKALRMMNEIPGVVTAIIVILVIVKPF</sequence>
<evidence type="ECO:0000256" key="6">
    <source>
        <dbReference type="ARBA" id="ARBA00022617"/>
    </source>
</evidence>
<evidence type="ECO:0000256" key="11">
    <source>
        <dbReference type="ARBA" id="ARBA00023004"/>
    </source>
</evidence>
<evidence type="ECO:0000256" key="12">
    <source>
        <dbReference type="ARBA" id="ARBA00023136"/>
    </source>
</evidence>
<comment type="catalytic activity">
    <reaction evidence="13 14 15">
        <text>protoporphyrinogen IX + 3 A = protoporphyrin IX + 3 AH2</text>
        <dbReference type="Rhea" id="RHEA:62000"/>
        <dbReference type="ChEBI" id="CHEBI:13193"/>
        <dbReference type="ChEBI" id="CHEBI:17499"/>
        <dbReference type="ChEBI" id="CHEBI:57306"/>
        <dbReference type="ChEBI" id="CHEBI:57307"/>
    </reaction>
</comment>
<comment type="subcellular location">
    <subcellularLocation>
        <location evidence="1 14">Cell membrane</location>
        <topology evidence="1 14">Multi-pass membrane protein</topology>
    </subcellularLocation>
</comment>
<comment type="cofactor">
    <cofactor evidence="14 15">
        <name>heme b</name>
        <dbReference type="ChEBI" id="CHEBI:60344"/>
    </cofactor>
    <text evidence="14 15">Binds 1 heme b (iron(II)-protoporphyrin IX) group per subunit.</text>
</comment>